<dbReference type="AlphaFoldDB" id="A0A087TYA1"/>
<feature type="compositionally biased region" description="Basic residues" evidence="1">
    <location>
        <begin position="360"/>
        <end position="372"/>
    </location>
</feature>
<dbReference type="InterPro" id="IPR017956">
    <property type="entry name" value="AT_hook_DNA-bd_motif"/>
</dbReference>
<dbReference type="EMBL" id="KK117296">
    <property type="protein sequence ID" value="KFM70090.1"/>
    <property type="molecule type" value="Genomic_DNA"/>
</dbReference>
<feature type="non-terminal residue" evidence="2">
    <location>
        <position position="502"/>
    </location>
</feature>
<accession>A0A087TYA1</accession>
<dbReference type="OrthoDB" id="10678723at2759"/>
<proteinExistence type="predicted"/>
<feature type="compositionally biased region" description="Basic and acidic residues" evidence="1">
    <location>
        <begin position="459"/>
        <end position="470"/>
    </location>
</feature>
<feature type="region of interest" description="Disordered" evidence="1">
    <location>
        <begin position="459"/>
        <end position="502"/>
    </location>
</feature>
<sequence>MTEDVEGECSLLNTHQQIAVESPEQSDVCIPVSQPAATVYINPNMTIENSCVYTAAIPADLAGSFSAGTVLQIMPNSAILTVAAMKKVPTTDTSNATIIFKDSSISAEAINAQNSLSVPNLLVESVENAQSQIAEVPVGSEGNISDIDLSFLNETEESVTIPDSKSLNENAVKEFQGLIPEVSSHSLDILQSNLNNISAASKDQFTAEPENTSSDVVMIDVSKPIQLSQNSLIMVNGQKCVLQHDAQTGQVVAYPVREQEKPRRRRGRPRKASVEKITKETPPVPEPTESMEFETVSEEEKEKGLLEVVTDDGALVRRSSRKRKLAKVLKDYETGNLKQELGSDVDDTDITERDSEANSRKRKGKATARPKKYVAPQSMSSTASFNNGTKRQRGRPRKTIVESEPTQAFLVQTADGQTLMMQVPLSSIPAGVTLQEMAQTIANRLNLGLNQVNNDSVTEVKGDESSKENEAFSLEKNLSENNSETNIGDSAEPAVQDHSIGS</sequence>
<evidence type="ECO:0000313" key="3">
    <source>
        <dbReference type="Proteomes" id="UP000054359"/>
    </source>
</evidence>
<dbReference type="SMART" id="SM00384">
    <property type="entry name" value="AT_hook"/>
    <property type="match status" value="2"/>
</dbReference>
<feature type="region of interest" description="Disordered" evidence="1">
    <location>
        <begin position="340"/>
        <end position="400"/>
    </location>
</feature>
<feature type="region of interest" description="Disordered" evidence="1">
    <location>
        <begin position="258"/>
        <end position="291"/>
    </location>
</feature>
<protein>
    <submittedName>
        <fullName evidence="2">Uncharacterized protein</fullName>
    </submittedName>
</protein>
<evidence type="ECO:0000313" key="2">
    <source>
        <dbReference type="EMBL" id="KFM70090.1"/>
    </source>
</evidence>
<feature type="compositionally biased region" description="Basic and acidic residues" evidence="1">
    <location>
        <begin position="350"/>
        <end position="359"/>
    </location>
</feature>
<keyword evidence="3" id="KW-1185">Reference proteome</keyword>
<dbReference type="GO" id="GO:0003677">
    <property type="term" value="F:DNA binding"/>
    <property type="evidence" value="ECO:0007669"/>
    <property type="project" value="InterPro"/>
</dbReference>
<dbReference type="Proteomes" id="UP000054359">
    <property type="component" value="Unassembled WGS sequence"/>
</dbReference>
<feature type="compositionally biased region" description="Basic residues" evidence="1">
    <location>
        <begin position="262"/>
        <end position="271"/>
    </location>
</feature>
<reference evidence="2 3" key="1">
    <citation type="submission" date="2013-11" db="EMBL/GenBank/DDBJ databases">
        <title>Genome sequencing of Stegodyphus mimosarum.</title>
        <authorList>
            <person name="Bechsgaard J."/>
        </authorList>
    </citation>
    <scope>NUCLEOTIDE SEQUENCE [LARGE SCALE GENOMIC DNA]</scope>
</reference>
<evidence type="ECO:0000256" key="1">
    <source>
        <dbReference type="SAM" id="MobiDB-lite"/>
    </source>
</evidence>
<name>A0A087TYA1_STEMI</name>
<dbReference type="STRING" id="407821.A0A087TYA1"/>
<organism evidence="2 3">
    <name type="scientific">Stegodyphus mimosarum</name>
    <name type="common">African social velvet spider</name>
    <dbReference type="NCBI Taxonomy" id="407821"/>
    <lineage>
        <taxon>Eukaryota</taxon>
        <taxon>Metazoa</taxon>
        <taxon>Ecdysozoa</taxon>
        <taxon>Arthropoda</taxon>
        <taxon>Chelicerata</taxon>
        <taxon>Arachnida</taxon>
        <taxon>Araneae</taxon>
        <taxon>Araneomorphae</taxon>
        <taxon>Entelegynae</taxon>
        <taxon>Eresoidea</taxon>
        <taxon>Eresidae</taxon>
        <taxon>Stegodyphus</taxon>
    </lineage>
</organism>
<feature type="compositionally biased region" description="Polar residues" evidence="1">
    <location>
        <begin position="377"/>
        <end position="389"/>
    </location>
</feature>
<feature type="compositionally biased region" description="Polar residues" evidence="1">
    <location>
        <begin position="479"/>
        <end position="488"/>
    </location>
</feature>
<gene>
    <name evidence="2" type="ORF">X975_03306</name>
</gene>